<reference evidence="1 2" key="1">
    <citation type="journal article" date="2023" name="Life. Sci Alliance">
        <title>Evolutionary insights into 3D genome organization and epigenetic landscape of Vigna mungo.</title>
        <authorList>
            <person name="Junaid A."/>
            <person name="Singh B."/>
            <person name="Bhatia S."/>
        </authorList>
    </citation>
    <scope>NUCLEOTIDE SEQUENCE [LARGE SCALE GENOMIC DNA]</scope>
    <source>
        <strain evidence="1">Urdbean</strain>
    </source>
</reference>
<dbReference type="EMBL" id="CP144697">
    <property type="protein sequence ID" value="WVZ14525.1"/>
    <property type="molecule type" value="Genomic_DNA"/>
</dbReference>
<accession>A0AAQ3NRL0</accession>
<organism evidence="1 2">
    <name type="scientific">Vigna mungo</name>
    <name type="common">Black gram</name>
    <name type="synonym">Phaseolus mungo</name>
    <dbReference type="NCBI Taxonomy" id="3915"/>
    <lineage>
        <taxon>Eukaryota</taxon>
        <taxon>Viridiplantae</taxon>
        <taxon>Streptophyta</taxon>
        <taxon>Embryophyta</taxon>
        <taxon>Tracheophyta</taxon>
        <taxon>Spermatophyta</taxon>
        <taxon>Magnoliopsida</taxon>
        <taxon>eudicotyledons</taxon>
        <taxon>Gunneridae</taxon>
        <taxon>Pentapetalae</taxon>
        <taxon>rosids</taxon>
        <taxon>fabids</taxon>
        <taxon>Fabales</taxon>
        <taxon>Fabaceae</taxon>
        <taxon>Papilionoideae</taxon>
        <taxon>50 kb inversion clade</taxon>
        <taxon>NPAAA clade</taxon>
        <taxon>indigoferoid/millettioid clade</taxon>
        <taxon>Phaseoleae</taxon>
        <taxon>Vigna</taxon>
    </lineage>
</organism>
<proteinExistence type="predicted"/>
<evidence type="ECO:0000313" key="2">
    <source>
        <dbReference type="Proteomes" id="UP001374535"/>
    </source>
</evidence>
<dbReference type="Proteomes" id="UP001374535">
    <property type="component" value="Chromosome 4"/>
</dbReference>
<sequence>MERIVFCDWPHVLPSLERLEGLIFCQGEQREREMGGEEGEMLETKPNHMSIFPFYHPKIKVLHLGETFLRLHREKKENVARGFASMEDDFMNCAAHGSMKKTNLVVGEDDGPGVLHDSGKDCRTDDEALDLDDAWLMCENEDSNGVGDAGSGSLRKSCDGGGAEVIWVAWRPEDGFVIWGRLLHVMAAMVLCRCGSDMVTLDNLYGGGGVRVTREKVGFWFLFGLKVEEDGDAAEVICHLI</sequence>
<dbReference type="AlphaFoldDB" id="A0AAQ3NRL0"/>
<gene>
    <name evidence="1" type="ORF">V8G54_012091</name>
</gene>
<evidence type="ECO:0000313" key="1">
    <source>
        <dbReference type="EMBL" id="WVZ14525.1"/>
    </source>
</evidence>
<name>A0AAQ3NRL0_VIGMU</name>
<keyword evidence="2" id="KW-1185">Reference proteome</keyword>
<protein>
    <submittedName>
        <fullName evidence="1">Uncharacterized protein</fullName>
    </submittedName>
</protein>